<dbReference type="GO" id="GO:0044781">
    <property type="term" value="P:bacterial-type flagellum organization"/>
    <property type="evidence" value="ECO:0007669"/>
    <property type="project" value="UniProtKB-UniRule"/>
</dbReference>
<keyword evidence="8" id="KW-1185">Reference proteome</keyword>
<dbReference type="EMBL" id="CP046620">
    <property type="protein sequence ID" value="QHQ36436.1"/>
    <property type="molecule type" value="Genomic_DNA"/>
</dbReference>
<dbReference type="Gene3D" id="2.30.30.910">
    <property type="match status" value="1"/>
</dbReference>
<name>A0A6P1T4L0_9RHOB</name>
<keyword evidence="3 5" id="KW-1005">Bacterial flagellum biogenesis</keyword>
<dbReference type="Proteomes" id="UP000464495">
    <property type="component" value="Chromosome"/>
</dbReference>
<evidence type="ECO:0000256" key="1">
    <source>
        <dbReference type="ARBA" id="ARBA00010577"/>
    </source>
</evidence>
<keyword evidence="7" id="KW-0282">Flagellum</keyword>
<evidence type="ECO:0000259" key="6">
    <source>
        <dbReference type="Pfam" id="PF13860"/>
    </source>
</evidence>
<evidence type="ECO:0000313" key="7">
    <source>
        <dbReference type="EMBL" id="QHQ36436.1"/>
    </source>
</evidence>
<evidence type="ECO:0000256" key="3">
    <source>
        <dbReference type="ARBA" id="ARBA00022795"/>
    </source>
</evidence>
<reference evidence="7 8" key="1">
    <citation type="submission" date="2019-12" db="EMBL/GenBank/DDBJ databases">
        <title>Complete genome sequence of Algicella marina strain 9Alg 56(T) isolated from the red alga Tichocarpus crinitus.</title>
        <authorList>
            <person name="Kim S.-G."/>
            <person name="Nedashkovskaya O.I."/>
        </authorList>
    </citation>
    <scope>NUCLEOTIDE SEQUENCE [LARGE SCALE GENOMIC DNA]</scope>
    <source>
        <strain evidence="7 8">9Alg 56</strain>
    </source>
</reference>
<evidence type="ECO:0000256" key="2">
    <source>
        <dbReference type="ARBA" id="ARBA00016013"/>
    </source>
</evidence>
<comment type="similarity">
    <text evidence="1 5">Belongs to the FlgD family.</text>
</comment>
<dbReference type="Gene3D" id="2.60.40.4070">
    <property type="match status" value="1"/>
</dbReference>
<accession>A0A6P1T4L0</accession>
<dbReference type="KEGG" id="amaq:GO499_15260"/>
<protein>
    <recommendedName>
        <fullName evidence="2 5">Basal-body rod modification protein FlgD</fullName>
    </recommendedName>
</protein>
<dbReference type="AlphaFoldDB" id="A0A6P1T4L0"/>
<comment type="function">
    <text evidence="4 5">Required for flagellar hook formation. May act as a scaffolding protein.</text>
</comment>
<keyword evidence="7" id="KW-0966">Cell projection</keyword>
<dbReference type="Pfam" id="PF03963">
    <property type="entry name" value="FlgD"/>
    <property type="match status" value="1"/>
</dbReference>
<sequence>MITAPTFPLKGPEKANAALDRTIHTAPVADTEVSATDAAVLSSDFETFLTLLTAQMRNQDPLNPTESTEFVAQLANFSAVEQQIRSNEVLEDILGALSGGQDIVALAEWIGREVRFASSASFDGTPLEIETTPVPLADAAVLVVRNDQGEIVQVRAVDPSQRFVTWEGQQSDGTDAPDGDYTFSVEYHAEGELISSEPGRVFVSVREVRMDGDTAILVAADGTEIPLSEVTAIREGAPD</sequence>
<evidence type="ECO:0000256" key="5">
    <source>
        <dbReference type="RuleBase" id="RU362076"/>
    </source>
</evidence>
<keyword evidence="7" id="KW-0969">Cilium</keyword>
<gene>
    <name evidence="7" type="ORF">GO499_15260</name>
</gene>
<evidence type="ECO:0000313" key="8">
    <source>
        <dbReference type="Proteomes" id="UP000464495"/>
    </source>
</evidence>
<feature type="domain" description="FlgD/Vpr Ig-like" evidence="6">
    <location>
        <begin position="121"/>
        <end position="188"/>
    </location>
</feature>
<dbReference type="InterPro" id="IPR025965">
    <property type="entry name" value="FlgD/Vpr_Ig-like"/>
</dbReference>
<proteinExistence type="inferred from homology"/>
<dbReference type="InterPro" id="IPR005648">
    <property type="entry name" value="FlgD"/>
</dbReference>
<dbReference type="Pfam" id="PF13860">
    <property type="entry name" value="FlgD_ig"/>
    <property type="match status" value="1"/>
</dbReference>
<organism evidence="7 8">
    <name type="scientific">Algicella marina</name>
    <dbReference type="NCBI Taxonomy" id="2683284"/>
    <lineage>
        <taxon>Bacteria</taxon>
        <taxon>Pseudomonadati</taxon>
        <taxon>Pseudomonadota</taxon>
        <taxon>Alphaproteobacteria</taxon>
        <taxon>Rhodobacterales</taxon>
        <taxon>Paracoccaceae</taxon>
        <taxon>Algicella</taxon>
    </lineage>
</organism>
<evidence type="ECO:0000256" key="4">
    <source>
        <dbReference type="ARBA" id="ARBA00024746"/>
    </source>
</evidence>
<dbReference type="RefSeq" id="WP_161862982.1">
    <property type="nucleotide sequence ID" value="NZ_CP046620.1"/>
</dbReference>